<evidence type="ECO:0000256" key="2">
    <source>
        <dbReference type="ARBA" id="ARBA00022980"/>
    </source>
</evidence>
<dbReference type="InterPro" id="IPR030878">
    <property type="entry name" value="Ribosomal_uL15"/>
</dbReference>
<dbReference type="STRING" id="1797529.A2570_02905"/>
<dbReference type="GO" id="GO:0022625">
    <property type="term" value="C:cytosolic large ribosomal subunit"/>
    <property type="evidence" value="ECO:0007669"/>
    <property type="project" value="TreeGrafter"/>
</dbReference>
<comment type="caution">
    <text evidence="7">The sequence shown here is derived from an EMBL/GenBank/DDBJ whole genome shotgun (WGS) entry which is preliminary data.</text>
</comment>
<dbReference type="HAMAP" id="MF_01341">
    <property type="entry name" value="Ribosomal_uL15"/>
    <property type="match status" value="1"/>
</dbReference>
<evidence type="ECO:0000256" key="5">
    <source>
        <dbReference type="SAM" id="MobiDB-lite"/>
    </source>
</evidence>
<dbReference type="Gene3D" id="3.100.10.10">
    <property type="match status" value="1"/>
</dbReference>
<dbReference type="PANTHER" id="PTHR12934:SF11">
    <property type="entry name" value="LARGE RIBOSOMAL SUBUNIT PROTEIN UL15M"/>
    <property type="match status" value="1"/>
</dbReference>
<evidence type="ECO:0000259" key="6">
    <source>
        <dbReference type="Pfam" id="PF00828"/>
    </source>
</evidence>
<dbReference type="Pfam" id="PF00828">
    <property type="entry name" value="Ribosomal_L27A"/>
    <property type="match status" value="1"/>
</dbReference>
<name>A0A1G1XJS7_9BACT</name>
<dbReference type="GO" id="GO:0003735">
    <property type="term" value="F:structural constituent of ribosome"/>
    <property type="evidence" value="ECO:0007669"/>
    <property type="project" value="InterPro"/>
</dbReference>
<reference evidence="7 8" key="1">
    <citation type="journal article" date="2016" name="Nat. Commun.">
        <title>Thousands of microbial genomes shed light on interconnected biogeochemical processes in an aquifer system.</title>
        <authorList>
            <person name="Anantharaman K."/>
            <person name="Brown C.T."/>
            <person name="Hug L.A."/>
            <person name="Sharon I."/>
            <person name="Castelle C.J."/>
            <person name="Probst A.J."/>
            <person name="Thomas B.C."/>
            <person name="Singh A."/>
            <person name="Wilkins M.J."/>
            <person name="Karaoz U."/>
            <person name="Brodie E.L."/>
            <person name="Williams K.H."/>
            <person name="Hubbard S.S."/>
            <person name="Banfield J.F."/>
        </authorList>
    </citation>
    <scope>NUCLEOTIDE SEQUENCE [LARGE SCALE GENOMIC DNA]</scope>
</reference>
<evidence type="ECO:0000256" key="3">
    <source>
        <dbReference type="ARBA" id="ARBA00023274"/>
    </source>
</evidence>
<gene>
    <name evidence="4" type="primary">rplO</name>
    <name evidence="7" type="ORF">A2570_02905</name>
</gene>
<dbReference type="SUPFAM" id="SSF52080">
    <property type="entry name" value="Ribosomal proteins L15p and L18e"/>
    <property type="match status" value="1"/>
</dbReference>
<dbReference type="GO" id="GO:0019843">
    <property type="term" value="F:rRNA binding"/>
    <property type="evidence" value="ECO:0007669"/>
    <property type="project" value="UniProtKB-UniRule"/>
</dbReference>
<evidence type="ECO:0000256" key="1">
    <source>
        <dbReference type="ARBA" id="ARBA00007320"/>
    </source>
</evidence>
<proteinExistence type="inferred from homology"/>
<comment type="similarity">
    <text evidence="1 4">Belongs to the universal ribosomal protein uL15 family.</text>
</comment>
<feature type="compositionally biased region" description="Basic residues" evidence="5">
    <location>
        <begin position="13"/>
        <end position="23"/>
    </location>
</feature>
<keyword evidence="2 4" id="KW-0689">Ribosomal protein</keyword>
<dbReference type="InterPro" id="IPR021131">
    <property type="entry name" value="Ribosomal_uL15/eL18"/>
</dbReference>
<feature type="region of interest" description="Disordered" evidence="5">
    <location>
        <begin position="1"/>
        <end position="42"/>
    </location>
</feature>
<evidence type="ECO:0000256" key="4">
    <source>
        <dbReference type="HAMAP-Rule" id="MF_01341"/>
    </source>
</evidence>
<dbReference type="InterPro" id="IPR005749">
    <property type="entry name" value="Ribosomal_uL15_bac-type"/>
</dbReference>
<dbReference type="AlphaFoldDB" id="A0A1G1XJS7"/>
<feature type="domain" description="Large ribosomal subunit protein uL15/eL18" evidence="6">
    <location>
        <begin position="75"/>
        <end position="147"/>
    </location>
</feature>
<organism evidence="7 8">
    <name type="scientific">Candidatus Brennerbacteria bacterium RIFOXYD1_FULL_41_16</name>
    <dbReference type="NCBI Taxonomy" id="1797529"/>
    <lineage>
        <taxon>Bacteria</taxon>
        <taxon>Candidatus Brenneribacteriota</taxon>
    </lineage>
</organism>
<evidence type="ECO:0000313" key="8">
    <source>
        <dbReference type="Proteomes" id="UP000178570"/>
    </source>
</evidence>
<dbReference type="GO" id="GO:0006412">
    <property type="term" value="P:translation"/>
    <property type="evidence" value="ECO:0007669"/>
    <property type="project" value="UniProtKB-UniRule"/>
</dbReference>
<evidence type="ECO:0000313" key="7">
    <source>
        <dbReference type="EMBL" id="OGY40211.1"/>
    </source>
</evidence>
<sequence length="149" mass="16322">MQIHQMKPVHSLKDKRRIGRGGKRGTYSGKGQKGQKSRAGAKIRSELREAILKIPKKRGIKFKNSPKKIKPAIVVVSLQVLERTFKNGDAVNLKILLSRGLIKAASGRVPAVKILAGSGSFSKKIYLSTLEVSQRAKELIEKAGGKVRV</sequence>
<keyword evidence="3 4" id="KW-0687">Ribonucleoprotein</keyword>
<keyword evidence="4" id="KW-0694">RNA-binding</keyword>
<comment type="function">
    <text evidence="4">Binds to the 23S rRNA.</text>
</comment>
<accession>A0A1G1XJS7</accession>
<dbReference type="PANTHER" id="PTHR12934">
    <property type="entry name" value="50S RIBOSOMAL PROTEIN L15"/>
    <property type="match status" value="1"/>
</dbReference>
<dbReference type="Proteomes" id="UP000178570">
    <property type="component" value="Unassembled WGS sequence"/>
</dbReference>
<keyword evidence="4" id="KW-0699">rRNA-binding</keyword>
<comment type="subunit">
    <text evidence="4">Part of the 50S ribosomal subunit.</text>
</comment>
<dbReference type="InterPro" id="IPR036227">
    <property type="entry name" value="Ribosomal_uL15/eL18_sf"/>
</dbReference>
<dbReference type="EMBL" id="MHHY01000009">
    <property type="protein sequence ID" value="OGY40211.1"/>
    <property type="molecule type" value="Genomic_DNA"/>
</dbReference>
<protein>
    <recommendedName>
        <fullName evidence="4">Large ribosomal subunit protein uL15</fullName>
    </recommendedName>
</protein>